<dbReference type="EMBL" id="JBEDUW010000002">
    <property type="protein sequence ID" value="KAK9942157.1"/>
    <property type="molecule type" value="Genomic_DNA"/>
</dbReference>
<feature type="region of interest" description="Disordered" evidence="1">
    <location>
        <begin position="143"/>
        <end position="164"/>
    </location>
</feature>
<comment type="caution">
    <text evidence="2">The sequence shown here is derived from an EMBL/GenBank/DDBJ whole genome shotgun (WGS) entry which is preliminary data.</text>
</comment>
<evidence type="ECO:0000313" key="3">
    <source>
        <dbReference type="Proteomes" id="UP001457282"/>
    </source>
</evidence>
<gene>
    <name evidence="2" type="ORF">M0R45_007839</name>
</gene>
<protein>
    <submittedName>
        <fullName evidence="2">Uncharacterized protein</fullName>
    </submittedName>
</protein>
<feature type="region of interest" description="Disordered" evidence="1">
    <location>
        <begin position="1"/>
        <end position="31"/>
    </location>
</feature>
<evidence type="ECO:0000313" key="2">
    <source>
        <dbReference type="EMBL" id="KAK9942157.1"/>
    </source>
</evidence>
<organism evidence="2 3">
    <name type="scientific">Rubus argutus</name>
    <name type="common">Southern blackberry</name>
    <dbReference type="NCBI Taxonomy" id="59490"/>
    <lineage>
        <taxon>Eukaryota</taxon>
        <taxon>Viridiplantae</taxon>
        <taxon>Streptophyta</taxon>
        <taxon>Embryophyta</taxon>
        <taxon>Tracheophyta</taxon>
        <taxon>Spermatophyta</taxon>
        <taxon>Magnoliopsida</taxon>
        <taxon>eudicotyledons</taxon>
        <taxon>Gunneridae</taxon>
        <taxon>Pentapetalae</taxon>
        <taxon>rosids</taxon>
        <taxon>fabids</taxon>
        <taxon>Rosales</taxon>
        <taxon>Rosaceae</taxon>
        <taxon>Rosoideae</taxon>
        <taxon>Rosoideae incertae sedis</taxon>
        <taxon>Rubus</taxon>
    </lineage>
</organism>
<feature type="compositionally biased region" description="Basic residues" evidence="1">
    <location>
        <begin position="17"/>
        <end position="28"/>
    </location>
</feature>
<sequence length="164" mass="18395">MIILGQTGPPRNAGRAATRRPKRRRVHRTRSDSDHLRWSLNFYTSIITTSPTFFITGTRSKSDRKGSKTTSKADMGRRIHVAFPAPSGHGFGRGRWRWVPGMVGFQIHGGSPASLAGNGKPKPIEILAVAATYRARFRAIPATVRRDAGRDRKRGRRRVERDRP</sequence>
<evidence type="ECO:0000256" key="1">
    <source>
        <dbReference type="SAM" id="MobiDB-lite"/>
    </source>
</evidence>
<dbReference type="Proteomes" id="UP001457282">
    <property type="component" value="Unassembled WGS sequence"/>
</dbReference>
<accession>A0AAW1XZU1</accession>
<dbReference type="AlphaFoldDB" id="A0AAW1XZU1"/>
<reference evidence="2 3" key="1">
    <citation type="journal article" date="2023" name="G3 (Bethesda)">
        <title>A chromosome-length genome assembly and annotation of blackberry (Rubus argutus, cv. 'Hillquist').</title>
        <authorList>
            <person name="Bruna T."/>
            <person name="Aryal R."/>
            <person name="Dudchenko O."/>
            <person name="Sargent D.J."/>
            <person name="Mead D."/>
            <person name="Buti M."/>
            <person name="Cavallini A."/>
            <person name="Hytonen T."/>
            <person name="Andres J."/>
            <person name="Pham M."/>
            <person name="Weisz D."/>
            <person name="Mascagni F."/>
            <person name="Usai G."/>
            <person name="Natali L."/>
            <person name="Bassil N."/>
            <person name="Fernandez G.E."/>
            <person name="Lomsadze A."/>
            <person name="Armour M."/>
            <person name="Olukolu B."/>
            <person name="Poorten T."/>
            <person name="Britton C."/>
            <person name="Davik J."/>
            <person name="Ashrafi H."/>
            <person name="Aiden E.L."/>
            <person name="Borodovsky M."/>
            <person name="Worthington M."/>
        </authorList>
    </citation>
    <scope>NUCLEOTIDE SEQUENCE [LARGE SCALE GENOMIC DNA]</scope>
    <source>
        <strain evidence="2">PI 553951</strain>
    </source>
</reference>
<keyword evidence="3" id="KW-1185">Reference proteome</keyword>
<name>A0AAW1XZU1_RUBAR</name>
<proteinExistence type="predicted"/>